<dbReference type="Proteomes" id="UP000179003">
    <property type="component" value="Unassembled WGS sequence"/>
</dbReference>
<reference evidence="1 2" key="1">
    <citation type="journal article" date="2016" name="Nat. Commun.">
        <title>Thousands of microbial genomes shed light on interconnected biogeochemical processes in an aquifer system.</title>
        <authorList>
            <person name="Anantharaman K."/>
            <person name="Brown C.T."/>
            <person name="Hug L.A."/>
            <person name="Sharon I."/>
            <person name="Castelle C.J."/>
            <person name="Probst A.J."/>
            <person name="Thomas B.C."/>
            <person name="Singh A."/>
            <person name="Wilkins M.J."/>
            <person name="Karaoz U."/>
            <person name="Brodie E.L."/>
            <person name="Williams K.H."/>
            <person name="Hubbard S.S."/>
            <person name="Banfield J.F."/>
        </authorList>
    </citation>
    <scope>NUCLEOTIDE SEQUENCE [LARGE SCALE GENOMIC DNA]</scope>
</reference>
<comment type="caution">
    <text evidence="1">The sequence shown here is derived from an EMBL/GenBank/DDBJ whole genome shotgun (WGS) entry which is preliminary data.</text>
</comment>
<dbReference type="EMBL" id="MFAE01000002">
    <property type="protein sequence ID" value="OGD67680.1"/>
    <property type="molecule type" value="Genomic_DNA"/>
</dbReference>
<dbReference type="STRING" id="1797582.A2442_03860"/>
<organism evidence="1 2">
    <name type="scientific">Candidatus Campbellbacteria bacterium RIFOXYC2_FULL_35_25</name>
    <dbReference type="NCBI Taxonomy" id="1797582"/>
    <lineage>
        <taxon>Bacteria</taxon>
        <taxon>Candidatus Campbelliibacteriota</taxon>
    </lineage>
</organism>
<sequence length="110" mass="12665">MSLNEHGFDDQKWVLCAKHGILYPKQRQEEIQRQFSEKPKDEDALCAKMSQSIFVRECPVCQLIAWERMSILQVSPEEAVQARSIREGKSLGLGGKKKRETQFISLVKNT</sequence>
<proteinExistence type="predicted"/>
<evidence type="ECO:0000313" key="2">
    <source>
        <dbReference type="Proteomes" id="UP000179003"/>
    </source>
</evidence>
<dbReference type="AlphaFoldDB" id="A0A1F5EK23"/>
<evidence type="ECO:0000313" key="1">
    <source>
        <dbReference type="EMBL" id="OGD67680.1"/>
    </source>
</evidence>
<gene>
    <name evidence="1" type="ORF">A2442_03860</name>
</gene>
<name>A0A1F5EK23_9BACT</name>
<protein>
    <submittedName>
        <fullName evidence="1">Uncharacterized protein</fullName>
    </submittedName>
</protein>
<accession>A0A1F5EK23</accession>